<dbReference type="AlphaFoldDB" id="R7ZN96"/>
<dbReference type="EMBL" id="AQHR01000104">
    <property type="protein sequence ID" value="EON75576.1"/>
    <property type="molecule type" value="Genomic_DNA"/>
</dbReference>
<dbReference type="InterPro" id="IPR021109">
    <property type="entry name" value="Peptidase_aspartic_dom_sf"/>
</dbReference>
<organism evidence="2 3">
    <name type="scientific">Lunatimonas lonarensis</name>
    <dbReference type="NCBI Taxonomy" id="1232681"/>
    <lineage>
        <taxon>Bacteria</taxon>
        <taxon>Pseudomonadati</taxon>
        <taxon>Bacteroidota</taxon>
        <taxon>Cytophagia</taxon>
        <taxon>Cytophagales</taxon>
        <taxon>Cyclobacteriaceae</taxon>
    </lineage>
</organism>
<evidence type="ECO:0000313" key="3">
    <source>
        <dbReference type="Proteomes" id="UP000013909"/>
    </source>
</evidence>
<sequence length="160" mass="18266">MKKVIGRREKINLPDWDLWGISGKVDTGAYTSSIHSEYAEMIKKGDKSYLRFTVLDRRHPKYTGNVIETDDFTVKSVKNSFGEAQNRYQIATTIELFGEKFDAEFTLSDRSRMRNQILLGRKTLKGRFVVDVDLTDQSKKMAKLAGSRKHGKGTDLPDTI</sequence>
<keyword evidence="3" id="KW-1185">Reference proteome</keyword>
<dbReference type="Gene3D" id="2.40.70.10">
    <property type="entry name" value="Acid Proteases"/>
    <property type="match status" value="1"/>
</dbReference>
<dbReference type="PANTHER" id="PTHR38037">
    <property type="entry name" value="ZN_PROTEASE DOMAIN-CONTAINING PROTEIN"/>
    <property type="match status" value="1"/>
</dbReference>
<dbReference type="PATRIC" id="fig|1288963.3.peg.3970"/>
<dbReference type="RefSeq" id="WP_010856106.1">
    <property type="nucleotide sequence ID" value="NZ_AQHR01000104.1"/>
</dbReference>
<protein>
    <recommendedName>
        <fullName evidence="1">Retropepsin-like aspartic endopeptidase domain-containing protein</fullName>
    </recommendedName>
</protein>
<dbReference type="STRING" id="1232681.ADIS_3979"/>
<feature type="domain" description="Retropepsin-like aspartic endopeptidase" evidence="1">
    <location>
        <begin position="4"/>
        <end position="135"/>
    </location>
</feature>
<accession>R7ZN96</accession>
<dbReference type="OrthoDB" id="9782977at2"/>
<reference evidence="2 3" key="1">
    <citation type="submission" date="2013-02" db="EMBL/GenBank/DDBJ databases">
        <title>A novel strain isolated from Lonar lake, Maharashtra, India.</title>
        <authorList>
            <person name="Singh A."/>
        </authorList>
    </citation>
    <scope>NUCLEOTIDE SEQUENCE [LARGE SCALE GENOMIC DNA]</scope>
    <source>
        <strain evidence="2 3">AK24</strain>
    </source>
</reference>
<comment type="caution">
    <text evidence="2">The sequence shown here is derived from an EMBL/GenBank/DDBJ whole genome shotgun (WGS) entry which is preliminary data.</text>
</comment>
<evidence type="ECO:0000313" key="2">
    <source>
        <dbReference type="EMBL" id="EON75576.1"/>
    </source>
</evidence>
<dbReference type="SUPFAM" id="SSF50630">
    <property type="entry name" value="Acid proteases"/>
    <property type="match status" value="1"/>
</dbReference>
<name>R7ZN96_9BACT</name>
<evidence type="ECO:0000259" key="1">
    <source>
        <dbReference type="Pfam" id="PF05618"/>
    </source>
</evidence>
<dbReference type="Proteomes" id="UP000013909">
    <property type="component" value="Unassembled WGS sequence"/>
</dbReference>
<proteinExistence type="predicted"/>
<dbReference type="InterPro" id="IPR008503">
    <property type="entry name" value="Asp_endopeptidase"/>
</dbReference>
<gene>
    <name evidence="2" type="ORF">ADIS_3979</name>
</gene>
<dbReference type="Pfam" id="PF05618">
    <property type="entry name" value="Zn_protease"/>
    <property type="match status" value="1"/>
</dbReference>
<dbReference type="PANTHER" id="PTHR38037:SF1">
    <property type="entry name" value="ATP-DEPENDENT ZINC PROTEASE DOMAIN-CONTAINING PROTEIN-RELATED"/>
    <property type="match status" value="1"/>
</dbReference>